<dbReference type="GO" id="GO:1990904">
    <property type="term" value="C:ribonucleoprotein complex"/>
    <property type="evidence" value="ECO:0007669"/>
    <property type="project" value="TreeGrafter"/>
</dbReference>
<evidence type="ECO:0000256" key="1">
    <source>
        <dbReference type="SAM" id="MobiDB-lite"/>
    </source>
</evidence>
<dbReference type="InterPro" id="IPR040051">
    <property type="entry name" value="SECISBP2"/>
</dbReference>
<feature type="region of interest" description="Disordered" evidence="1">
    <location>
        <begin position="290"/>
        <end position="325"/>
    </location>
</feature>
<feature type="domain" description="Ribosomal protein eL8/eL30/eS12/Gadd45" evidence="2">
    <location>
        <begin position="457"/>
        <end position="549"/>
    </location>
</feature>
<evidence type="ECO:0000313" key="3">
    <source>
        <dbReference type="EMBL" id="JAT15032.1"/>
    </source>
</evidence>
<gene>
    <name evidence="3" type="ORF">g.124</name>
</gene>
<reference evidence="3" key="1">
    <citation type="submission" date="2015-11" db="EMBL/GenBank/DDBJ databases">
        <title>De novo transcriptome assembly of four potential Pierce s Disease insect vectors from Arizona vineyards.</title>
        <authorList>
            <person name="Tassone E.E."/>
        </authorList>
    </citation>
    <scope>NUCLEOTIDE SEQUENCE</scope>
</reference>
<feature type="compositionally biased region" description="Low complexity" evidence="1">
    <location>
        <begin position="55"/>
        <end position="66"/>
    </location>
</feature>
<feature type="compositionally biased region" description="Polar residues" evidence="1">
    <location>
        <begin position="81"/>
        <end position="98"/>
    </location>
</feature>
<protein>
    <recommendedName>
        <fullName evidence="2">Ribosomal protein eL8/eL30/eS12/Gadd45 domain-containing protein</fullName>
    </recommendedName>
</protein>
<dbReference type="AlphaFoldDB" id="A0A1B6KUA9"/>
<feature type="compositionally biased region" description="Polar residues" evidence="1">
    <location>
        <begin position="31"/>
        <end position="42"/>
    </location>
</feature>
<dbReference type="GO" id="GO:0035368">
    <property type="term" value="F:selenocysteine insertion sequence binding"/>
    <property type="evidence" value="ECO:0007669"/>
    <property type="project" value="InterPro"/>
</dbReference>
<evidence type="ECO:0000259" key="2">
    <source>
        <dbReference type="Pfam" id="PF01248"/>
    </source>
</evidence>
<dbReference type="Gene3D" id="3.30.1330.30">
    <property type="match status" value="1"/>
</dbReference>
<dbReference type="GO" id="GO:0005739">
    <property type="term" value="C:mitochondrion"/>
    <property type="evidence" value="ECO:0007669"/>
    <property type="project" value="TreeGrafter"/>
</dbReference>
<dbReference type="InterPro" id="IPR004038">
    <property type="entry name" value="Ribosomal_eL8/eL30/eS12/Gad45"/>
</dbReference>
<dbReference type="SUPFAM" id="SSF55315">
    <property type="entry name" value="L30e-like"/>
    <property type="match status" value="1"/>
</dbReference>
<dbReference type="PANTHER" id="PTHR13284">
    <property type="entry name" value="GH01354P"/>
    <property type="match status" value="1"/>
</dbReference>
<dbReference type="EMBL" id="GEBQ01024945">
    <property type="protein sequence ID" value="JAT15032.1"/>
    <property type="molecule type" value="Transcribed_RNA"/>
</dbReference>
<accession>A0A1B6KUA9</accession>
<dbReference type="GO" id="GO:0003730">
    <property type="term" value="F:mRNA 3'-UTR binding"/>
    <property type="evidence" value="ECO:0007669"/>
    <property type="project" value="TreeGrafter"/>
</dbReference>
<dbReference type="InterPro" id="IPR029064">
    <property type="entry name" value="Ribosomal_eL30-like_sf"/>
</dbReference>
<name>A0A1B6KUA9_9HEMI</name>
<proteinExistence type="predicted"/>
<feature type="compositionally biased region" description="Basic and acidic residues" evidence="1">
    <location>
        <begin position="1"/>
        <end position="10"/>
    </location>
</feature>
<dbReference type="PANTHER" id="PTHR13284:SF4">
    <property type="entry name" value="C2H2-TYPE DOMAIN-CONTAINING PROTEIN"/>
    <property type="match status" value="1"/>
</dbReference>
<sequence>MSKNTVDDFNHTWPDLGISKNKITHSEQRTRYQSLSKASGSSIKPEEGNKNPKLKQNVNSNQSNKSSRCRNQFSADDRKPASTTMKYQPSNCPRSDSDEQNVNMLATNTGVVVDICGYWNRIEEFNKHYYQNCNNQPFNKDMNFYNFVTDSRAVQQTDTADSVTKHTLTKEEIAMQRRLKVAEKRQMKKLEKQQLKAIVSGVQAAKPDFSLEQAAEDFPALSSGKKVKKVKKVANESSSKCETENQTMEEGVSTRILEKSWKPKVKDPININISQALQTVKPEKLKPVVKKVDPTSQRSVLVGNTLDSDNPQRKKGKVRPDKVRKPSKLKSLILSERDERRKRILGEQENDGSPLVKEKVQPTLIWSSDYKMDFTDDLSLADCRTCKADPEIQPVLEVQNVDNKSNIVSHSEKSIHSRKFREYCTNCLTEELTAAVCALLEKVAQFQDRTFAQNPIKANAKRRYVAGLHQTNKYLLVKRVKLLVIAPDLEISPGEGGLDEKINSFINEAQSQGIPCVFGPNRKRLGKAVFKNSLVSCVAVLSYDGAQELFYKMQESLDEAKFKYQVLTGNCEVPVAEKEEVPDSLVVKEECSIDEIASALLATLREEVAPADKLLKAIEGCT</sequence>
<organism evidence="3">
    <name type="scientific">Graphocephala atropunctata</name>
    <dbReference type="NCBI Taxonomy" id="36148"/>
    <lineage>
        <taxon>Eukaryota</taxon>
        <taxon>Metazoa</taxon>
        <taxon>Ecdysozoa</taxon>
        <taxon>Arthropoda</taxon>
        <taxon>Hexapoda</taxon>
        <taxon>Insecta</taxon>
        <taxon>Pterygota</taxon>
        <taxon>Neoptera</taxon>
        <taxon>Paraneoptera</taxon>
        <taxon>Hemiptera</taxon>
        <taxon>Auchenorrhyncha</taxon>
        <taxon>Membracoidea</taxon>
        <taxon>Cicadellidae</taxon>
        <taxon>Cicadellinae</taxon>
        <taxon>Cicadellini</taxon>
        <taxon>Graphocephala</taxon>
    </lineage>
</organism>
<feature type="region of interest" description="Disordered" evidence="1">
    <location>
        <begin position="1"/>
        <end position="98"/>
    </location>
</feature>
<dbReference type="Pfam" id="PF01248">
    <property type="entry name" value="Ribosomal_L7Ae"/>
    <property type="match status" value="1"/>
</dbReference>
<dbReference type="GO" id="GO:0043021">
    <property type="term" value="F:ribonucleoprotein complex binding"/>
    <property type="evidence" value="ECO:0007669"/>
    <property type="project" value="TreeGrafter"/>
</dbReference>